<feature type="domain" description="Integrase zinc-binding" evidence="4">
    <location>
        <begin position="503"/>
        <end position="537"/>
    </location>
</feature>
<feature type="domain" description="Reverse transcriptase/retrotransposon-derived protein RNase H-like" evidence="3">
    <location>
        <begin position="365"/>
        <end position="457"/>
    </location>
</feature>
<dbReference type="Pfam" id="PF03732">
    <property type="entry name" value="Retrotrans_gag"/>
    <property type="match status" value="1"/>
</dbReference>
<organism evidence="5 6">
    <name type="scientific">Cucumis melo var. makuwa</name>
    <name type="common">Oriental melon</name>
    <dbReference type="NCBI Taxonomy" id="1194695"/>
    <lineage>
        <taxon>Eukaryota</taxon>
        <taxon>Viridiplantae</taxon>
        <taxon>Streptophyta</taxon>
        <taxon>Embryophyta</taxon>
        <taxon>Tracheophyta</taxon>
        <taxon>Spermatophyta</taxon>
        <taxon>Magnoliopsida</taxon>
        <taxon>eudicotyledons</taxon>
        <taxon>Gunneridae</taxon>
        <taxon>Pentapetalae</taxon>
        <taxon>rosids</taxon>
        <taxon>fabids</taxon>
        <taxon>Cucurbitales</taxon>
        <taxon>Cucurbitaceae</taxon>
        <taxon>Benincaseae</taxon>
        <taxon>Cucumis</taxon>
    </lineage>
</organism>
<accession>A0A5A7T2R4</accession>
<dbReference type="InterPro" id="IPR041588">
    <property type="entry name" value="Integrase_H2C2"/>
</dbReference>
<dbReference type="Gene3D" id="3.10.20.370">
    <property type="match status" value="1"/>
</dbReference>
<name>A0A5A7T2R4_CUCMM</name>
<keyword evidence="1" id="KW-0175">Coiled coil</keyword>
<protein>
    <submittedName>
        <fullName evidence="5">Uncharacterized protein</fullName>
    </submittedName>
</protein>
<evidence type="ECO:0000259" key="3">
    <source>
        <dbReference type="Pfam" id="PF17919"/>
    </source>
</evidence>
<dbReference type="InterPro" id="IPR043502">
    <property type="entry name" value="DNA/RNA_pol_sf"/>
</dbReference>
<feature type="domain" description="Retrotransposon gag" evidence="2">
    <location>
        <begin position="59"/>
        <end position="155"/>
    </location>
</feature>
<gene>
    <name evidence="5" type="ORF">E6C27_scaffold86G001810</name>
</gene>
<dbReference type="PANTHER" id="PTHR35046:SF26">
    <property type="entry name" value="RNA-DIRECTED DNA POLYMERASE"/>
    <property type="match status" value="1"/>
</dbReference>
<dbReference type="InterPro" id="IPR005162">
    <property type="entry name" value="Retrotrans_gag_dom"/>
</dbReference>
<dbReference type="PANTHER" id="PTHR35046">
    <property type="entry name" value="ZINC KNUCKLE (CCHC-TYPE) FAMILY PROTEIN"/>
    <property type="match status" value="1"/>
</dbReference>
<reference evidence="5 6" key="1">
    <citation type="submission" date="2019-08" db="EMBL/GenBank/DDBJ databases">
        <title>Draft genome sequences of two oriental melons (Cucumis melo L. var makuwa).</title>
        <authorList>
            <person name="Kwon S.-Y."/>
        </authorList>
    </citation>
    <scope>NUCLEOTIDE SEQUENCE [LARGE SCALE GENOMIC DNA]</scope>
    <source>
        <strain evidence="6">cv. SW 3</strain>
        <tissue evidence="5">Leaf</tissue>
    </source>
</reference>
<proteinExistence type="predicted"/>
<dbReference type="Gene3D" id="3.10.10.10">
    <property type="entry name" value="HIV Type 1 Reverse Transcriptase, subunit A, domain 1"/>
    <property type="match status" value="1"/>
</dbReference>
<evidence type="ECO:0000313" key="5">
    <source>
        <dbReference type="EMBL" id="KAA0037078.1"/>
    </source>
</evidence>
<evidence type="ECO:0000313" key="6">
    <source>
        <dbReference type="Proteomes" id="UP000321393"/>
    </source>
</evidence>
<dbReference type="InterPro" id="IPR041577">
    <property type="entry name" value="RT_RNaseH_2"/>
</dbReference>
<sequence length="537" mass="62524">MTMRIKKREKKIPQVMMIRGTSGTTMKHGLEEITEDWVKNTENFFKYMDTLERKKIHWVALKLKSSASTWWDQLEVNGQNCGKHPIRSWEKMKKLLKARFPTPNYEQTLYSQFQNCYQGSRSVADYIEEFLRLSARTNLGENEQHRITRFVGGLRFNIKEKASALDVAKQIIYLTTCPQRKTIALADEEYDSVSDDSKALEEEAELIKADDVTTLNLKAEAHPNPYKISWVKKGWRNYGRPWQHDAQTLHKGRENTYEFYWMGKKIRGNYSPLASLPNLAHYQMSPHEYPMLHEHIEDLLEKGHSKSSLSSCAVPALFTPKKDRSWRTCVDNMAINRITVKKFIKNFSSTVAPLTDCLKKGNFKWTLQQQESFNDIKKRLTSSPLLQLLDFTSPFEVAIDACGTGIGAVLSQKGHPVEYFSEKLSPPRQSWSTYEQELYALIRALKQWEYYLLFTAFKHLSDLYIEDADFADTWYKWNNYLKADDYHIVEGFLFKGEQLCIPHTSLREALLKEAHSGGLSGHFGQDKTFEIMSKRYY</sequence>
<evidence type="ECO:0000259" key="2">
    <source>
        <dbReference type="Pfam" id="PF03732"/>
    </source>
</evidence>
<dbReference type="EMBL" id="SSTE01019085">
    <property type="protein sequence ID" value="KAA0037078.1"/>
    <property type="molecule type" value="Genomic_DNA"/>
</dbReference>
<evidence type="ECO:0000256" key="1">
    <source>
        <dbReference type="SAM" id="Coils"/>
    </source>
</evidence>
<dbReference type="Pfam" id="PF17921">
    <property type="entry name" value="Integrase_H2C2"/>
    <property type="match status" value="1"/>
</dbReference>
<comment type="caution">
    <text evidence="5">The sequence shown here is derived from an EMBL/GenBank/DDBJ whole genome shotgun (WGS) entry which is preliminary data.</text>
</comment>
<dbReference type="SUPFAM" id="SSF56672">
    <property type="entry name" value="DNA/RNA polymerases"/>
    <property type="match status" value="1"/>
</dbReference>
<feature type="coiled-coil region" evidence="1">
    <location>
        <begin position="183"/>
        <end position="210"/>
    </location>
</feature>
<dbReference type="Pfam" id="PF17919">
    <property type="entry name" value="RT_RNaseH_2"/>
    <property type="match status" value="1"/>
</dbReference>
<dbReference type="Gene3D" id="1.10.340.70">
    <property type="match status" value="1"/>
</dbReference>
<dbReference type="AlphaFoldDB" id="A0A5A7T2R4"/>
<dbReference type="OrthoDB" id="695705at2759"/>
<dbReference type="Proteomes" id="UP000321393">
    <property type="component" value="Unassembled WGS sequence"/>
</dbReference>
<evidence type="ECO:0000259" key="4">
    <source>
        <dbReference type="Pfam" id="PF17921"/>
    </source>
</evidence>